<evidence type="ECO:0000256" key="7">
    <source>
        <dbReference type="ARBA" id="ARBA00022763"/>
    </source>
</evidence>
<organism evidence="17 18">
    <name type="scientific">Vitis rotundifolia</name>
    <name type="common">Muscadine grape</name>
    <dbReference type="NCBI Taxonomy" id="103349"/>
    <lineage>
        <taxon>Eukaryota</taxon>
        <taxon>Viridiplantae</taxon>
        <taxon>Streptophyta</taxon>
        <taxon>Embryophyta</taxon>
        <taxon>Tracheophyta</taxon>
        <taxon>Spermatophyta</taxon>
        <taxon>Magnoliopsida</taxon>
        <taxon>eudicotyledons</taxon>
        <taxon>Gunneridae</taxon>
        <taxon>Pentapetalae</taxon>
        <taxon>rosids</taxon>
        <taxon>Vitales</taxon>
        <taxon>Vitaceae</taxon>
        <taxon>Viteae</taxon>
        <taxon>Vitis</taxon>
    </lineage>
</organism>
<proteinExistence type="inferred from homology"/>
<keyword evidence="9" id="KW-0833">Ubl conjugation pathway</keyword>
<evidence type="ECO:0000256" key="9">
    <source>
        <dbReference type="ARBA" id="ARBA00022786"/>
    </source>
</evidence>
<comment type="caution">
    <text evidence="17">The sequence shown here is derived from an EMBL/GenBank/DDBJ whole genome shotgun (WGS) entry which is preliminary data.</text>
</comment>
<dbReference type="EMBL" id="JARBHA010000004">
    <property type="protein sequence ID" value="KAJ9701929.1"/>
    <property type="molecule type" value="Genomic_DNA"/>
</dbReference>
<keyword evidence="18" id="KW-1185">Reference proteome</keyword>
<feature type="region of interest" description="Disordered" evidence="16">
    <location>
        <begin position="273"/>
        <end position="294"/>
    </location>
</feature>
<keyword evidence="8" id="KW-0498">Mitosis</keyword>
<evidence type="ECO:0000256" key="1">
    <source>
        <dbReference type="ARBA" id="ARBA00004123"/>
    </source>
</evidence>
<keyword evidence="11" id="KW-0234">DNA repair</keyword>
<keyword evidence="12" id="KW-0539">Nucleus</keyword>
<evidence type="ECO:0000256" key="15">
    <source>
        <dbReference type="ARBA" id="ARBA00031038"/>
    </source>
</evidence>
<evidence type="ECO:0000256" key="3">
    <source>
        <dbReference type="ARBA" id="ARBA00010809"/>
    </source>
</evidence>
<evidence type="ECO:0000256" key="11">
    <source>
        <dbReference type="ARBA" id="ARBA00023204"/>
    </source>
</evidence>
<evidence type="ECO:0000256" key="10">
    <source>
        <dbReference type="ARBA" id="ARBA00022853"/>
    </source>
</evidence>
<dbReference type="Gene3D" id="3.40.50.410">
    <property type="entry name" value="von Willebrand factor, type A domain"/>
    <property type="match status" value="1"/>
</dbReference>
<dbReference type="GO" id="GO:0051301">
    <property type="term" value="P:cell division"/>
    <property type="evidence" value="ECO:0007669"/>
    <property type="project" value="UniProtKB-KW"/>
</dbReference>
<dbReference type="AlphaFoldDB" id="A0AA39A722"/>
<keyword evidence="7" id="KW-0227">DNA damage</keyword>
<evidence type="ECO:0000256" key="8">
    <source>
        <dbReference type="ARBA" id="ARBA00022776"/>
    </source>
</evidence>
<comment type="subcellular location">
    <subcellularLocation>
        <location evidence="2">Cytoplasm</location>
    </subcellularLocation>
    <subcellularLocation>
        <location evidence="1">Nucleus</location>
    </subcellularLocation>
</comment>
<evidence type="ECO:0000256" key="5">
    <source>
        <dbReference type="ARBA" id="ARBA00022490"/>
    </source>
</evidence>
<sequence>MKLRGIIRGVRRGVQGEMAQKPNPQGGSRGKIDEKKMEGMEAQSSSTFAYVLKPSQLFNEDILFCIDVDAESMVEMKVTGSKGRPITRMDSIKQAILLFVHAKLAINSDHRFAFASLGKTASWLQREFSSEVDSAIAALRGLSVDGSCGNADLTQLFRVAAHEAKKSRAQNRIFRVILIYCRSSAPPQHQWPANQKLFTLDVVYLHDKPGPENCPQKVYDALVDALEHVSEYEGYIHESGQGLTRVLFRYMCVLLSHPQQRCQQDDVAIPKPLTKKLPAADSTPAEESVPVSSK</sequence>
<accession>A0AA39A722</accession>
<keyword evidence="5" id="KW-0963">Cytoplasm</keyword>
<keyword evidence="10" id="KW-0156">Chromatin regulator</keyword>
<dbReference type="GO" id="GO:0005737">
    <property type="term" value="C:cytoplasm"/>
    <property type="evidence" value="ECO:0007669"/>
    <property type="project" value="UniProtKB-SubCell"/>
</dbReference>
<evidence type="ECO:0000313" key="18">
    <source>
        <dbReference type="Proteomes" id="UP001168098"/>
    </source>
</evidence>
<reference evidence="17 18" key="1">
    <citation type="journal article" date="2023" name="BMC Biotechnol.">
        <title>Vitis rotundifolia cv Carlos genome sequencing.</title>
        <authorList>
            <person name="Huff M."/>
            <person name="Hulse-Kemp A."/>
            <person name="Scheffler B."/>
            <person name="Youngblood R."/>
            <person name="Simpson S."/>
            <person name="Babiker E."/>
            <person name="Staton M."/>
        </authorList>
    </citation>
    <scope>NUCLEOTIDE SEQUENCE [LARGE SCALE GENOMIC DNA]</scope>
    <source>
        <tissue evidence="17">Leaf</tissue>
    </source>
</reference>
<dbReference type="PANTHER" id="PTHR15660:SF1">
    <property type="entry name" value="BRISC AND BRCA1-A COMPLEX MEMBER 1"/>
    <property type="match status" value="1"/>
</dbReference>
<evidence type="ECO:0000256" key="6">
    <source>
        <dbReference type="ARBA" id="ARBA00022618"/>
    </source>
</evidence>
<gene>
    <name evidence="17" type="ORF">PVL29_003930</name>
</gene>
<dbReference type="Proteomes" id="UP001168098">
    <property type="component" value="Unassembled WGS sequence"/>
</dbReference>
<keyword evidence="13" id="KW-0131">Cell cycle</keyword>
<comment type="similarity">
    <text evidence="3">Belongs to the BABAM1 family.</text>
</comment>
<evidence type="ECO:0000256" key="2">
    <source>
        <dbReference type="ARBA" id="ARBA00004496"/>
    </source>
</evidence>
<dbReference type="GO" id="GO:0070552">
    <property type="term" value="C:BRISC complex"/>
    <property type="evidence" value="ECO:0007669"/>
    <property type="project" value="InterPro"/>
</dbReference>
<dbReference type="CDD" id="cd21502">
    <property type="entry name" value="vWA_BABAM1"/>
    <property type="match status" value="1"/>
</dbReference>
<feature type="region of interest" description="Disordered" evidence="16">
    <location>
        <begin position="13"/>
        <end position="32"/>
    </location>
</feature>
<evidence type="ECO:0000256" key="12">
    <source>
        <dbReference type="ARBA" id="ARBA00023242"/>
    </source>
</evidence>
<evidence type="ECO:0000256" key="14">
    <source>
        <dbReference type="ARBA" id="ARBA00030984"/>
    </source>
</evidence>
<dbReference type="PANTHER" id="PTHR15660">
    <property type="entry name" value="BRISC AND BRCA1-A COMPLEX MEMBER 1"/>
    <property type="match status" value="1"/>
</dbReference>
<name>A0AA39A722_VITRO</name>
<dbReference type="InterPro" id="IPR026126">
    <property type="entry name" value="BABAM1"/>
</dbReference>
<dbReference type="GO" id="GO:0045739">
    <property type="term" value="P:positive regulation of DNA repair"/>
    <property type="evidence" value="ECO:0007669"/>
    <property type="project" value="InterPro"/>
</dbReference>
<evidence type="ECO:0000313" key="17">
    <source>
        <dbReference type="EMBL" id="KAJ9701929.1"/>
    </source>
</evidence>
<evidence type="ECO:0000256" key="13">
    <source>
        <dbReference type="ARBA" id="ARBA00023306"/>
    </source>
</evidence>
<keyword evidence="6" id="KW-0132">Cell division</keyword>
<dbReference type="GO" id="GO:0006325">
    <property type="term" value="P:chromatin organization"/>
    <property type="evidence" value="ECO:0007669"/>
    <property type="project" value="UniProtKB-KW"/>
</dbReference>
<dbReference type="InterPro" id="IPR036465">
    <property type="entry name" value="vWFA_dom_sf"/>
</dbReference>
<protein>
    <recommendedName>
        <fullName evidence="4">BRISC and BRCA1-A complex member 1</fullName>
    </recommendedName>
    <alternativeName>
        <fullName evidence="14">Mediator of RAP80 interactions and targeting subunit of 40 kDa</fullName>
    </alternativeName>
    <alternativeName>
        <fullName evidence="15">New component of the BRCA1-A complex</fullName>
    </alternativeName>
</protein>
<dbReference type="GO" id="GO:0006281">
    <property type="term" value="P:DNA repair"/>
    <property type="evidence" value="ECO:0007669"/>
    <property type="project" value="UniProtKB-KW"/>
</dbReference>
<evidence type="ECO:0000256" key="4">
    <source>
        <dbReference type="ARBA" id="ARBA00019437"/>
    </source>
</evidence>
<evidence type="ECO:0000256" key="16">
    <source>
        <dbReference type="SAM" id="MobiDB-lite"/>
    </source>
</evidence>